<dbReference type="Proteomes" id="UP000015102">
    <property type="component" value="Unassembled WGS sequence"/>
</dbReference>
<dbReference type="AlphaFoldDB" id="T1H046"/>
<accession>T1H046</accession>
<keyword evidence="2" id="KW-1185">Reference proteome</keyword>
<reference evidence="1" key="2">
    <citation type="submission" date="2015-06" db="UniProtKB">
        <authorList>
            <consortium name="EnsemblMetazoa"/>
        </authorList>
    </citation>
    <scope>IDENTIFICATION</scope>
</reference>
<proteinExistence type="predicted"/>
<protein>
    <submittedName>
        <fullName evidence="1">Uncharacterized protein</fullName>
    </submittedName>
</protein>
<reference evidence="2" key="1">
    <citation type="submission" date="2013-02" db="EMBL/GenBank/DDBJ databases">
        <authorList>
            <person name="Hughes D."/>
        </authorList>
    </citation>
    <scope>NUCLEOTIDE SEQUENCE</scope>
    <source>
        <strain>Durham</strain>
        <strain evidence="2">NC isolate 2 -- Noor lab</strain>
    </source>
</reference>
<dbReference type="EnsemblMetazoa" id="MESCA009514-RA">
    <property type="protein sequence ID" value="MESCA009514-PA"/>
    <property type="gene ID" value="MESCA009514"/>
</dbReference>
<dbReference type="HOGENOM" id="CLU_2870141_0_0_1"/>
<evidence type="ECO:0000313" key="1">
    <source>
        <dbReference type="EnsemblMetazoa" id="MESCA009514-PA"/>
    </source>
</evidence>
<name>T1H046_MEGSC</name>
<dbReference type="EMBL" id="CAQQ02377094">
    <property type="status" value="NOT_ANNOTATED_CDS"/>
    <property type="molecule type" value="Genomic_DNA"/>
</dbReference>
<organism evidence="1 2">
    <name type="scientific">Megaselia scalaris</name>
    <name type="common">Humpbacked fly</name>
    <name type="synonym">Phora scalaris</name>
    <dbReference type="NCBI Taxonomy" id="36166"/>
    <lineage>
        <taxon>Eukaryota</taxon>
        <taxon>Metazoa</taxon>
        <taxon>Ecdysozoa</taxon>
        <taxon>Arthropoda</taxon>
        <taxon>Hexapoda</taxon>
        <taxon>Insecta</taxon>
        <taxon>Pterygota</taxon>
        <taxon>Neoptera</taxon>
        <taxon>Endopterygota</taxon>
        <taxon>Diptera</taxon>
        <taxon>Brachycera</taxon>
        <taxon>Muscomorpha</taxon>
        <taxon>Platypezoidea</taxon>
        <taxon>Phoridae</taxon>
        <taxon>Megaseliini</taxon>
        <taxon>Megaselia</taxon>
    </lineage>
</organism>
<evidence type="ECO:0000313" key="2">
    <source>
        <dbReference type="Proteomes" id="UP000015102"/>
    </source>
</evidence>
<sequence>MKMKIWRWMGTAKYLIDYLHNLHPIIRLFVVDEKMQGIDLKLLAFSKICLRVKIWANVLRPGLT</sequence>
<dbReference type="EMBL" id="CAQQ02377093">
    <property type="status" value="NOT_ANNOTATED_CDS"/>
    <property type="molecule type" value="Genomic_DNA"/>
</dbReference>